<dbReference type="InterPro" id="IPR013128">
    <property type="entry name" value="Peptidase_C1A"/>
</dbReference>
<dbReference type="EMBL" id="HBII01017707">
    <property type="protein sequence ID" value="CAE0348610.1"/>
    <property type="molecule type" value="Transcribed_RNA"/>
</dbReference>
<keyword evidence="2" id="KW-0865">Zymogen</keyword>
<dbReference type="GO" id="GO:0008234">
    <property type="term" value="F:cysteine-type peptidase activity"/>
    <property type="evidence" value="ECO:0007669"/>
    <property type="project" value="InterPro"/>
</dbReference>
<keyword evidence="4" id="KW-0732">Signal</keyword>
<dbReference type="SMART" id="SM00645">
    <property type="entry name" value="Pept_C1"/>
    <property type="match status" value="1"/>
</dbReference>
<evidence type="ECO:0000256" key="3">
    <source>
        <dbReference type="ARBA" id="ARBA00023157"/>
    </source>
</evidence>
<dbReference type="InterPro" id="IPR000668">
    <property type="entry name" value="Peptidase_C1A_C"/>
</dbReference>
<dbReference type="PANTHER" id="PTHR12411">
    <property type="entry name" value="CYSTEINE PROTEASE FAMILY C1-RELATED"/>
    <property type="match status" value="1"/>
</dbReference>
<keyword evidence="3" id="KW-1015">Disulfide bond</keyword>
<protein>
    <recommendedName>
        <fullName evidence="5">Peptidase C1A papain C-terminal domain-containing protein</fullName>
    </recommendedName>
</protein>
<proteinExistence type="inferred from homology"/>
<sequence length="306" mass="34263">MKFVVIAILVAFTAASFHPVNREFVDEIKKTATAWTPMEPEENPFAYKTLEEIKGMMGTKLRGRKELVDSTNIDLTDLPDSFDWRTEKPGAIHPIRDQANCGSCWAFASSEALSDRFAIESNLATDVVLSPQFQVSCDKINYGCQGGYLDRAWDFLEYKGTTSDECVPYTSGKTGRDGTCPDKCTNGDEFTFFKSKKYNHPTNEKAIMQEIQKYGPVEVGFMVYADFMSYKSGVYNTHGGRFLGGHAVKVIGWGVEGNLPYWTVANSWGESWGEQGFVKFRRGNNHCGIEGDVYAGEADWKKLISE</sequence>
<dbReference type="InterPro" id="IPR000169">
    <property type="entry name" value="Pept_cys_AS"/>
</dbReference>
<evidence type="ECO:0000256" key="2">
    <source>
        <dbReference type="ARBA" id="ARBA00023145"/>
    </source>
</evidence>
<accession>A0A7S3N996</accession>
<feature type="signal peptide" evidence="4">
    <location>
        <begin position="1"/>
        <end position="22"/>
    </location>
</feature>
<dbReference type="InterPro" id="IPR038765">
    <property type="entry name" value="Papain-like_cys_pep_sf"/>
</dbReference>
<dbReference type="InterPro" id="IPR025660">
    <property type="entry name" value="Pept_his_AS"/>
</dbReference>
<name>A0A7S3N996_9SPIT</name>
<reference evidence="6" key="1">
    <citation type="submission" date="2021-01" db="EMBL/GenBank/DDBJ databases">
        <authorList>
            <person name="Corre E."/>
            <person name="Pelletier E."/>
            <person name="Niang G."/>
            <person name="Scheremetjew M."/>
            <person name="Finn R."/>
            <person name="Kale V."/>
            <person name="Holt S."/>
            <person name="Cochrane G."/>
            <person name="Meng A."/>
            <person name="Brown T."/>
            <person name="Cohen L."/>
        </authorList>
    </citation>
    <scope>NUCLEOTIDE SEQUENCE</scope>
    <source>
        <strain evidence="6">FSP1.4</strain>
    </source>
</reference>
<dbReference type="SUPFAM" id="SSF54001">
    <property type="entry name" value="Cysteine proteinases"/>
    <property type="match status" value="1"/>
</dbReference>
<feature type="domain" description="Peptidase C1A papain C-terminal" evidence="5">
    <location>
        <begin position="78"/>
        <end position="297"/>
    </location>
</feature>
<dbReference type="Gene3D" id="3.90.70.10">
    <property type="entry name" value="Cysteine proteinases"/>
    <property type="match status" value="1"/>
</dbReference>
<comment type="similarity">
    <text evidence="1">Belongs to the peptidase C1 family.</text>
</comment>
<dbReference type="GO" id="GO:0006508">
    <property type="term" value="P:proteolysis"/>
    <property type="evidence" value="ECO:0007669"/>
    <property type="project" value="InterPro"/>
</dbReference>
<organism evidence="6">
    <name type="scientific">Euplotes harpa</name>
    <dbReference type="NCBI Taxonomy" id="151035"/>
    <lineage>
        <taxon>Eukaryota</taxon>
        <taxon>Sar</taxon>
        <taxon>Alveolata</taxon>
        <taxon>Ciliophora</taxon>
        <taxon>Intramacronucleata</taxon>
        <taxon>Spirotrichea</taxon>
        <taxon>Hypotrichia</taxon>
        <taxon>Euplotida</taxon>
        <taxon>Euplotidae</taxon>
        <taxon>Euplotes</taxon>
    </lineage>
</organism>
<evidence type="ECO:0000256" key="4">
    <source>
        <dbReference type="SAM" id="SignalP"/>
    </source>
</evidence>
<dbReference type="PROSITE" id="PS00640">
    <property type="entry name" value="THIOL_PROTEASE_ASN"/>
    <property type="match status" value="1"/>
</dbReference>
<feature type="chain" id="PRO_5030639905" description="Peptidase C1A papain C-terminal domain-containing protein" evidence="4">
    <location>
        <begin position="23"/>
        <end position="306"/>
    </location>
</feature>
<dbReference type="CDD" id="cd02620">
    <property type="entry name" value="Peptidase_C1A_CathepsinB"/>
    <property type="match status" value="1"/>
</dbReference>
<dbReference type="PROSITE" id="PS00139">
    <property type="entry name" value="THIOL_PROTEASE_CYS"/>
    <property type="match status" value="1"/>
</dbReference>
<dbReference type="PROSITE" id="PS00639">
    <property type="entry name" value="THIOL_PROTEASE_HIS"/>
    <property type="match status" value="1"/>
</dbReference>
<dbReference type="PRINTS" id="PR00705">
    <property type="entry name" value="PAPAIN"/>
</dbReference>
<dbReference type="Pfam" id="PF00112">
    <property type="entry name" value="Peptidase_C1"/>
    <property type="match status" value="1"/>
</dbReference>
<evidence type="ECO:0000313" key="6">
    <source>
        <dbReference type="EMBL" id="CAE0348610.1"/>
    </source>
</evidence>
<evidence type="ECO:0000256" key="1">
    <source>
        <dbReference type="ARBA" id="ARBA00008455"/>
    </source>
</evidence>
<evidence type="ECO:0000259" key="5">
    <source>
        <dbReference type="SMART" id="SM00645"/>
    </source>
</evidence>
<dbReference type="AlphaFoldDB" id="A0A7S3N996"/>
<gene>
    <name evidence="6" type="ORF">EHAR0213_LOCUS7521</name>
</gene>
<dbReference type="InterPro" id="IPR025661">
    <property type="entry name" value="Pept_asp_AS"/>
</dbReference>